<feature type="signal peptide" evidence="1">
    <location>
        <begin position="1"/>
        <end position="21"/>
    </location>
</feature>
<gene>
    <name evidence="2" type="ORF">MQE36_05410</name>
</gene>
<feature type="chain" id="PRO_5047468845" evidence="1">
    <location>
        <begin position="22"/>
        <end position="207"/>
    </location>
</feature>
<proteinExistence type="predicted"/>
<keyword evidence="3" id="KW-1185">Reference proteome</keyword>
<sequence>MKSIKLLFLTVFFIGFTSCSSDDDGASLLDVESESVSNLKATQSADYSTNPPTITGDYIKFSFESGTTVTGDNWDIAFRGTTILINGGASTADDQPIRKGNGGAYIANGTLAEVNTVDLSLFTQDSETNGLAIPTGSGNGWYNYNQTNHNITPIAGKVIVVKTHNGRYAKVEILSYYEDGEPNEDLSNSQYYSFNYVYQPNEGETGF</sequence>
<name>A0ABY3YQD7_9FLAO</name>
<dbReference type="InterPro" id="IPR025921">
    <property type="entry name" value="HmuY"/>
</dbReference>
<accession>A0ABY3YQD7</accession>
<evidence type="ECO:0000313" key="3">
    <source>
        <dbReference type="Proteomes" id="UP000829476"/>
    </source>
</evidence>
<dbReference type="CDD" id="cd12105">
    <property type="entry name" value="HmuY"/>
    <property type="match status" value="1"/>
</dbReference>
<dbReference type="PROSITE" id="PS51257">
    <property type="entry name" value="PROKAR_LIPOPROTEIN"/>
    <property type="match status" value="1"/>
</dbReference>
<dbReference type="EMBL" id="CP094326">
    <property type="protein sequence ID" value="UNY99782.1"/>
    <property type="molecule type" value="Genomic_DNA"/>
</dbReference>
<dbReference type="RefSeq" id="WP_242938154.1">
    <property type="nucleotide sequence ID" value="NZ_CP094326.1"/>
</dbReference>
<protein>
    <submittedName>
        <fullName evidence="2">HmuY family protein</fullName>
    </submittedName>
</protein>
<evidence type="ECO:0000313" key="2">
    <source>
        <dbReference type="EMBL" id="UNY99782.1"/>
    </source>
</evidence>
<evidence type="ECO:0000256" key="1">
    <source>
        <dbReference type="SAM" id="SignalP"/>
    </source>
</evidence>
<dbReference type="Proteomes" id="UP000829476">
    <property type="component" value="Chromosome"/>
</dbReference>
<reference evidence="2 3" key="1">
    <citation type="journal article" date="2018" name="Int. J. Syst. Evol. Microbiol.">
        <title>Zhouia spongiae sp. nov., isolated from a marine sponge.</title>
        <authorList>
            <person name="Zhuang L."/>
            <person name="Lin B."/>
            <person name="Qin F."/>
            <person name="Luo L."/>
        </authorList>
    </citation>
    <scope>NUCLEOTIDE SEQUENCE [LARGE SCALE GENOMIC DNA]</scope>
    <source>
        <strain evidence="2 3">HN-Y44</strain>
    </source>
</reference>
<keyword evidence="1" id="KW-0732">Signal</keyword>
<dbReference type="Pfam" id="PF14064">
    <property type="entry name" value="HmuY"/>
    <property type="match status" value="1"/>
</dbReference>
<organism evidence="2 3">
    <name type="scientific">Zhouia spongiae</name>
    <dbReference type="NCBI Taxonomy" id="2202721"/>
    <lineage>
        <taxon>Bacteria</taxon>
        <taxon>Pseudomonadati</taxon>
        <taxon>Bacteroidota</taxon>
        <taxon>Flavobacteriia</taxon>
        <taxon>Flavobacteriales</taxon>
        <taxon>Flavobacteriaceae</taxon>
        <taxon>Zhouia</taxon>
    </lineage>
</organism>